<evidence type="ECO:0000313" key="2">
    <source>
        <dbReference type="EMBL" id="WBO84735.1"/>
    </source>
</evidence>
<sequence>MIAYLFRTCAFTGLLALSAFSSFAQTTQPVDSSKAVQRLFDKRRTGSTILALPGGYFFGYGAVATARGIDGAPTTLGLGVVLSAVAIAKNARFSKAKEEAILSAYQQGKPIPKNILRRLKKKHFNA</sequence>
<organism evidence="2 3">
    <name type="scientific">Hymenobacter yonginensis</name>
    <dbReference type="NCBI Taxonomy" id="748197"/>
    <lineage>
        <taxon>Bacteria</taxon>
        <taxon>Pseudomonadati</taxon>
        <taxon>Bacteroidota</taxon>
        <taxon>Cytophagia</taxon>
        <taxon>Cytophagales</taxon>
        <taxon>Hymenobacteraceae</taxon>
        <taxon>Hymenobacter</taxon>
    </lineage>
</organism>
<proteinExistence type="predicted"/>
<dbReference type="EMBL" id="CP115396">
    <property type="protein sequence ID" value="WBO84735.1"/>
    <property type="molecule type" value="Genomic_DNA"/>
</dbReference>
<feature type="signal peptide" evidence="1">
    <location>
        <begin position="1"/>
        <end position="24"/>
    </location>
</feature>
<dbReference type="Proteomes" id="UP001211872">
    <property type="component" value="Chromosome"/>
</dbReference>
<gene>
    <name evidence="2" type="ORF">O9Z63_00490</name>
</gene>
<reference evidence="2 3" key="1">
    <citation type="journal article" date="2011" name="Int. J. Syst. Evol. Microbiol.">
        <title>Hymenobacter yonginensis sp. nov., isolated from a mesotrophic artificial lake.</title>
        <authorList>
            <person name="Joung Y."/>
            <person name="Cho S.H."/>
            <person name="Kim H."/>
            <person name="Kim S.B."/>
            <person name="Joh K."/>
        </authorList>
    </citation>
    <scope>NUCLEOTIDE SEQUENCE [LARGE SCALE GENOMIC DNA]</scope>
    <source>
        <strain evidence="2 3">KCTC 22745</strain>
    </source>
</reference>
<feature type="chain" id="PRO_5045936977" evidence="1">
    <location>
        <begin position="25"/>
        <end position="126"/>
    </location>
</feature>
<dbReference type="RefSeq" id="WP_270127282.1">
    <property type="nucleotide sequence ID" value="NZ_CP115396.1"/>
</dbReference>
<keyword evidence="3" id="KW-1185">Reference proteome</keyword>
<evidence type="ECO:0000256" key="1">
    <source>
        <dbReference type="SAM" id="SignalP"/>
    </source>
</evidence>
<protein>
    <submittedName>
        <fullName evidence="2">Uncharacterized protein</fullName>
    </submittedName>
</protein>
<accession>A0ABY7PQW0</accession>
<name>A0ABY7PQW0_9BACT</name>
<evidence type="ECO:0000313" key="3">
    <source>
        <dbReference type="Proteomes" id="UP001211872"/>
    </source>
</evidence>
<keyword evidence="1" id="KW-0732">Signal</keyword>